<keyword evidence="5 8" id="KW-0812">Transmembrane</keyword>
<comment type="subcellular location">
    <subcellularLocation>
        <location evidence="1">Membrane</location>
        <topology evidence="1">Multi-pass membrane protein</topology>
    </subcellularLocation>
</comment>
<keyword evidence="6 8" id="KW-1133">Transmembrane helix</keyword>
<proteinExistence type="inferred from homology"/>
<dbReference type="PANTHER" id="PTHR43398:SF1">
    <property type="entry name" value="DOLICHOL-PHOSPHATE MANNOSYLTRANSFERASE SUBUNIT 1"/>
    <property type="match status" value="1"/>
</dbReference>
<evidence type="ECO:0000256" key="5">
    <source>
        <dbReference type="ARBA" id="ARBA00022692"/>
    </source>
</evidence>
<evidence type="ECO:0000256" key="2">
    <source>
        <dbReference type="ARBA" id="ARBA00006739"/>
    </source>
</evidence>
<dbReference type="PANTHER" id="PTHR43398">
    <property type="entry name" value="DOLICHOL-PHOSPHATE MANNOSYLTRANSFERASE SUBUNIT 1"/>
    <property type="match status" value="1"/>
</dbReference>
<evidence type="ECO:0000256" key="6">
    <source>
        <dbReference type="ARBA" id="ARBA00022989"/>
    </source>
</evidence>
<evidence type="ECO:0000256" key="8">
    <source>
        <dbReference type="SAM" id="Phobius"/>
    </source>
</evidence>
<evidence type="ECO:0000256" key="1">
    <source>
        <dbReference type="ARBA" id="ARBA00004141"/>
    </source>
</evidence>
<evidence type="ECO:0000256" key="7">
    <source>
        <dbReference type="ARBA" id="ARBA00023136"/>
    </source>
</evidence>
<dbReference type="InterPro" id="IPR029044">
    <property type="entry name" value="Nucleotide-diphossugar_trans"/>
</dbReference>
<feature type="transmembrane region" description="Helical" evidence="8">
    <location>
        <begin position="342"/>
        <end position="368"/>
    </location>
</feature>
<dbReference type="GO" id="GO:0000271">
    <property type="term" value="P:polysaccharide biosynthetic process"/>
    <property type="evidence" value="ECO:0007669"/>
    <property type="project" value="InterPro"/>
</dbReference>
<dbReference type="EMBL" id="MGAK01000009">
    <property type="protein sequence ID" value="OGK44941.1"/>
    <property type="molecule type" value="Genomic_DNA"/>
</dbReference>
<evidence type="ECO:0000256" key="4">
    <source>
        <dbReference type="ARBA" id="ARBA00022679"/>
    </source>
</evidence>
<evidence type="ECO:0000256" key="3">
    <source>
        <dbReference type="ARBA" id="ARBA00022676"/>
    </source>
</evidence>
<dbReference type="GO" id="GO:0004582">
    <property type="term" value="F:dolichyl-phosphate beta-D-mannosyltransferase activity"/>
    <property type="evidence" value="ECO:0007669"/>
    <property type="project" value="InterPro"/>
</dbReference>
<feature type="domain" description="Glycosyltransferase 2-like" evidence="9">
    <location>
        <begin position="6"/>
        <end position="148"/>
    </location>
</feature>
<name>A0A1F7INN1_9BACT</name>
<dbReference type="GO" id="GO:0009247">
    <property type="term" value="P:glycolipid biosynthetic process"/>
    <property type="evidence" value="ECO:0007669"/>
    <property type="project" value="TreeGrafter"/>
</dbReference>
<evidence type="ECO:0000313" key="11">
    <source>
        <dbReference type="EMBL" id="OGK44941.1"/>
    </source>
</evidence>
<protein>
    <recommendedName>
        <fullName evidence="13">Glycosyltransferase 2-like domain-containing protein</fullName>
    </recommendedName>
</protein>
<comment type="similarity">
    <text evidence="2">Belongs to the glycosyltransferase 2 family.</text>
</comment>
<dbReference type="InterPro" id="IPR007267">
    <property type="entry name" value="GtrA_DPMS_TM"/>
</dbReference>
<feature type="transmembrane region" description="Helical" evidence="8">
    <location>
        <begin position="272"/>
        <end position="292"/>
    </location>
</feature>
<dbReference type="Gene3D" id="3.90.550.10">
    <property type="entry name" value="Spore Coat Polysaccharide Biosynthesis Protein SpsA, Chain A"/>
    <property type="match status" value="1"/>
</dbReference>
<comment type="caution">
    <text evidence="11">The sequence shown here is derived from an EMBL/GenBank/DDBJ whole genome shotgun (WGS) entry which is preliminary data.</text>
</comment>
<reference evidence="11 12" key="1">
    <citation type="journal article" date="2016" name="Nat. Commun.">
        <title>Thousands of microbial genomes shed light on interconnected biogeochemical processes in an aquifer system.</title>
        <authorList>
            <person name="Anantharaman K."/>
            <person name="Brown C.T."/>
            <person name="Hug L.A."/>
            <person name="Sharon I."/>
            <person name="Castelle C.J."/>
            <person name="Probst A.J."/>
            <person name="Thomas B.C."/>
            <person name="Singh A."/>
            <person name="Wilkins M.J."/>
            <person name="Karaoz U."/>
            <person name="Brodie E.L."/>
            <person name="Williams K.H."/>
            <person name="Hubbard S.S."/>
            <person name="Banfield J.F."/>
        </authorList>
    </citation>
    <scope>NUCLEOTIDE SEQUENCE [LARGE SCALE GENOMIC DNA]</scope>
</reference>
<dbReference type="Pfam" id="PF04138">
    <property type="entry name" value="GtrA_DPMS_TM"/>
    <property type="match status" value="1"/>
</dbReference>
<dbReference type="InterPro" id="IPR001173">
    <property type="entry name" value="Glyco_trans_2-like"/>
</dbReference>
<feature type="domain" description="GtrA/DPMS transmembrane" evidence="10">
    <location>
        <begin position="243"/>
        <end position="375"/>
    </location>
</feature>
<dbReference type="GO" id="GO:0016020">
    <property type="term" value="C:membrane"/>
    <property type="evidence" value="ECO:0007669"/>
    <property type="project" value="UniProtKB-SubCell"/>
</dbReference>
<feature type="transmembrane region" description="Helical" evidence="8">
    <location>
        <begin position="313"/>
        <end position="336"/>
    </location>
</feature>
<dbReference type="InterPro" id="IPR039528">
    <property type="entry name" value="DPM1-like"/>
</dbReference>
<dbReference type="Proteomes" id="UP000179072">
    <property type="component" value="Unassembled WGS sequence"/>
</dbReference>
<evidence type="ECO:0000259" key="10">
    <source>
        <dbReference type="Pfam" id="PF04138"/>
    </source>
</evidence>
<keyword evidence="3" id="KW-0328">Glycosyltransferase</keyword>
<organism evidence="11 12">
    <name type="scientific">Candidatus Roizmanbacteria bacterium RIFCSPLOWO2_01_FULL_38_11</name>
    <dbReference type="NCBI Taxonomy" id="1802060"/>
    <lineage>
        <taxon>Bacteria</taxon>
        <taxon>Candidatus Roizmaniibacteriota</taxon>
    </lineage>
</organism>
<dbReference type="FunFam" id="3.90.550.10:FF:000122">
    <property type="entry name" value="Dolichol-phosphate mannosyltransferase subunit 1"/>
    <property type="match status" value="1"/>
</dbReference>
<feature type="transmembrane region" description="Helical" evidence="8">
    <location>
        <begin position="244"/>
        <end position="266"/>
    </location>
</feature>
<dbReference type="AlphaFoldDB" id="A0A1F7INN1"/>
<dbReference type="CDD" id="cd06442">
    <property type="entry name" value="DPM1_like"/>
    <property type="match status" value="1"/>
</dbReference>
<evidence type="ECO:0000259" key="9">
    <source>
        <dbReference type="Pfam" id="PF00535"/>
    </source>
</evidence>
<keyword evidence="7 8" id="KW-0472">Membrane</keyword>
<evidence type="ECO:0008006" key="13">
    <source>
        <dbReference type="Google" id="ProtNLM"/>
    </source>
</evidence>
<accession>A0A1F7INN1</accession>
<dbReference type="STRING" id="1802060.A2957_03450"/>
<dbReference type="Pfam" id="PF00535">
    <property type="entry name" value="Glycos_transf_2"/>
    <property type="match status" value="1"/>
</dbReference>
<gene>
    <name evidence="11" type="ORF">A2957_03450</name>
</gene>
<evidence type="ECO:0000313" key="12">
    <source>
        <dbReference type="Proteomes" id="UP000179072"/>
    </source>
</evidence>
<sequence length="379" mass="43905">MKKALIVIPTYNERENIKILIPEIFKVTALIKNWKIDILIVDDTSPDKTGEEVNKLIKTYPHLHLVTGEKEGLGRAYIRGFRYGNSHMKPDVIFEMDADGQHDPNLIPHFLKKIDKGSDFVIGSRYIKGGSIPHHWKISRKFYSIIGNLVAKLGFMHLEIHDWTSGYRCISASFLEKIISEMKGYNGYVFQIALLDKAIKSHLRISEIPLNFTDRREGVSKFDSGEFIINASLYVINHSTFIKFVIVGLIGFVIDFALAAFLIYVFNIYKPHANAISAEFAIISNFLLNNFWSFKHKKISHRSMTYIKKFISFNFVSSGSILVQWFGMLILIKVFGDHVVNIIFFSIPTWIIYKIFIIFFIIIPYSYFMYNKIIWTNKQ</sequence>
<dbReference type="SUPFAM" id="SSF53448">
    <property type="entry name" value="Nucleotide-diphospho-sugar transferases"/>
    <property type="match status" value="1"/>
</dbReference>
<keyword evidence="4" id="KW-0808">Transferase</keyword>